<feature type="compositionally biased region" description="Polar residues" evidence="1">
    <location>
        <begin position="56"/>
        <end position="74"/>
    </location>
</feature>
<keyword evidence="3" id="KW-1185">Reference proteome</keyword>
<dbReference type="EMBL" id="KZ824625">
    <property type="protein sequence ID" value="RAK81325.1"/>
    <property type="molecule type" value="Genomic_DNA"/>
</dbReference>
<feature type="region of interest" description="Disordered" evidence="1">
    <location>
        <begin position="1"/>
        <end position="74"/>
    </location>
</feature>
<evidence type="ECO:0000313" key="3">
    <source>
        <dbReference type="Proteomes" id="UP000249789"/>
    </source>
</evidence>
<evidence type="ECO:0000256" key="1">
    <source>
        <dbReference type="SAM" id="MobiDB-lite"/>
    </source>
</evidence>
<dbReference type="OrthoDB" id="4646997at2759"/>
<dbReference type="RefSeq" id="XP_040805335.1">
    <property type="nucleotide sequence ID" value="XM_040947770.1"/>
</dbReference>
<reference evidence="2 3" key="1">
    <citation type="submission" date="2018-02" db="EMBL/GenBank/DDBJ databases">
        <title>The genomes of Aspergillus section Nigri reveals drivers in fungal speciation.</title>
        <authorList>
            <consortium name="DOE Joint Genome Institute"/>
            <person name="Vesth T.C."/>
            <person name="Nybo J."/>
            <person name="Theobald S."/>
            <person name="Brandl J."/>
            <person name="Frisvad J.C."/>
            <person name="Nielsen K.F."/>
            <person name="Lyhne E.K."/>
            <person name="Kogle M.E."/>
            <person name="Kuo A."/>
            <person name="Riley R."/>
            <person name="Clum A."/>
            <person name="Nolan M."/>
            <person name="Lipzen A."/>
            <person name="Salamov A."/>
            <person name="Henrissat B."/>
            <person name="Wiebenga A."/>
            <person name="De vries R.P."/>
            <person name="Grigoriev I.V."/>
            <person name="Mortensen U.H."/>
            <person name="Andersen M.R."/>
            <person name="Baker S.E."/>
        </authorList>
    </citation>
    <scope>NUCLEOTIDE SEQUENCE [LARGE SCALE GENOMIC DNA]</scope>
    <source>
        <strain evidence="2 3">CBS 313.89</strain>
    </source>
</reference>
<protein>
    <submittedName>
        <fullName evidence="2">Uncharacterized protein</fullName>
    </submittedName>
</protein>
<dbReference type="AlphaFoldDB" id="A0A8G1S0U1"/>
<gene>
    <name evidence="2" type="ORF">BO72DRAFT_483031</name>
</gene>
<dbReference type="Proteomes" id="UP000249789">
    <property type="component" value="Unassembled WGS sequence"/>
</dbReference>
<proteinExistence type="predicted"/>
<dbReference type="VEuPathDB" id="FungiDB:BO72DRAFT_483031"/>
<name>A0A8G1S0U1_9EURO</name>
<feature type="compositionally biased region" description="Basic and acidic residues" evidence="1">
    <location>
        <begin position="7"/>
        <end position="25"/>
    </location>
</feature>
<accession>A0A8G1S0U1</accession>
<sequence>MATFKGPIDRRLRETPPPIDERNVADDSGTDPEIREPKRQRQLTSQPYFVDPTRIQIGSSSPLHSDSCHGSQPSSLGYVDHDTHSLARAPEDATLRLASCVIRHIVYYAASQDSTSQAIVVEFRDAKSRLAPKTPTGGLQMIAIDDGGLCLQEQKPDGGFMFTNNHVAVLEAKPHFQCLENGRPVISDGNLAQMICQALATRCSYLNVLSQQSVIVINATQHYLCFLQVDIGNEYLYNFEGTSPRHMFSTPWFDLSQRSGRESILANLCGIMRRAISV</sequence>
<evidence type="ECO:0000313" key="2">
    <source>
        <dbReference type="EMBL" id="RAK81325.1"/>
    </source>
</evidence>
<dbReference type="GeneID" id="63865103"/>
<organism evidence="2 3">
    <name type="scientific">Aspergillus fijiensis CBS 313.89</name>
    <dbReference type="NCBI Taxonomy" id="1448319"/>
    <lineage>
        <taxon>Eukaryota</taxon>
        <taxon>Fungi</taxon>
        <taxon>Dikarya</taxon>
        <taxon>Ascomycota</taxon>
        <taxon>Pezizomycotina</taxon>
        <taxon>Eurotiomycetes</taxon>
        <taxon>Eurotiomycetidae</taxon>
        <taxon>Eurotiales</taxon>
        <taxon>Aspergillaceae</taxon>
        <taxon>Aspergillus</taxon>
    </lineage>
</organism>